<protein>
    <submittedName>
        <fullName evidence="10">Mannose-1-phosphate guanyltransferase</fullName>
    </submittedName>
</protein>
<feature type="transmembrane region" description="Helical" evidence="8">
    <location>
        <begin position="233"/>
        <end position="253"/>
    </location>
</feature>
<keyword evidence="3" id="KW-0813">Transport</keyword>
<dbReference type="InterPro" id="IPR013525">
    <property type="entry name" value="ABC2_TM"/>
</dbReference>
<evidence type="ECO:0000256" key="7">
    <source>
        <dbReference type="ARBA" id="ARBA00023136"/>
    </source>
</evidence>
<evidence type="ECO:0000256" key="6">
    <source>
        <dbReference type="ARBA" id="ARBA00022989"/>
    </source>
</evidence>
<dbReference type="InterPro" id="IPR051449">
    <property type="entry name" value="ABC-2_transporter_component"/>
</dbReference>
<evidence type="ECO:0000256" key="3">
    <source>
        <dbReference type="ARBA" id="ARBA00022448"/>
    </source>
</evidence>
<keyword evidence="7 8" id="KW-0472">Membrane</keyword>
<reference evidence="10 11" key="1">
    <citation type="submission" date="2018-03" db="EMBL/GenBank/DDBJ databases">
        <title>The draft genome of Mesorhizobium soli JCM 19897.</title>
        <authorList>
            <person name="Li L."/>
            <person name="Liu L."/>
            <person name="Liang L."/>
            <person name="Wang T."/>
            <person name="Zhang X."/>
        </authorList>
    </citation>
    <scope>NUCLEOTIDE SEQUENCE [LARGE SCALE GENOMIC DNA]</scope>
    <source>
        <strain evidence="10 11">JCM 19897</strain>
    </source>
</reference>
<feature type="transmembrane region" description="Helical" evidence="8">
    <location>
        <begin position="294"/>
        <end position="315"/>
    </location>
</feature>
<feature type="domain" description="ABC transmembrane type-2" evidence="9">
    <location>
        <begin position="135"/>
        <end position="376"/>
    </location>
</feature>
<comment type="similarity">
    <text evidence="2">Belongs to the ABC-2 integral membrane protein family.</text>
</comment>
<dbReference type="PANTHER" id="PTHR30294:SF29">
    <property type="entry name" value="MULTIDRUG ABC TRANSPORTER PERMEASE YBHS-RELATED"/>
    <property type="match status" value="1"/>
</dbReference>
<evidence type="ECO:0000256" key="2">
    <source>
        <dbReference type="ARBA" id="ARBA00007783"/>
    </source>
</evidence>
<evidence type="ECO:0000313" key="10">
    <source>
        <dbReference type="EMBL" id="PSJ60197.1"/>
    </source>
</evidence>
<keyword evidence="4" id="KW-1003">Cell membrane</keyword>
<dbReference type="GO" id="GO:0140359">
    <property type="term" value="F:ABC-type transporter activity"/>
    <property type="evidence" value="ECO:0007669"/>
    <property type="project" value="InterPro"/>
</dbReference>
<evidence type="ECO:0000256" key="8">
    <source>
        <dbReference type="SAM" id="Phobius"/>
    </source>
</evidence>
<evidence type="ECO:0000256" key="5">
    <source>
        <dbReference type="ARBA" id="ARBA00022692"/>
    </source>
</evidence>
<name>A0A2P7SCF9_9HYPH</name>
<dbReference type="EMBL" id="PXYL01000006">
    <property type="protein sequence ID" value="PSJ60197.1"/>
    <property type="molecule type" value="Genomic_DNA"/>
</dbReference>
<evidence type="ECO:0000256" key="1">
    <source>
        <dbReference type="ARBA" id="ARBA00004651"/>
    </source>
</evidence>
<feature type="transmembrane region" description="Helical" evidence="8">
    <location>
        <begin position="185"/>
        <end position="206"/>
    </location>
</feature>
<dbReference type="GO" id="GO:0005886">
    <property type="term" value="C:plasma membrane"/>
    <property type="evidence" value="ECO:0007669"/>
    <property type="project" value="UniProtKB-SubCell"/>
</dbReference>
<dbReference type="InterPro" id="IPR047817">
    <property type="entry name" value="ABC2_TM_bact-type"/>
</dbReference>
<proteinExistence type="inferred from homology"/>
<comment type="caution">
    <text evidence="10">The sequence shown here is derived from an EMBL/GenBank/DDBJ whole genome shotgun (WGS) entry which is preliminary data.</text>
</comment>
<feature type="transmembrane region" description="Helical" evidence="8">
    <location>
        <begin position="26"/>
        <end position="46"/>
    </location>
</feature>
<feature type="transmembrane region" description="Helical" evidence="8">
    <location>
        <begin position="259"/>
        <end position="282"/>
    </location>
</feature>
<accession>A0A2P7SCF9</accession>
<dbReference type="Pfam" id="PF12698">
    <property type="entry name" value="ABC2_membrane_3"/>
    <property type="match status" value="1"/>
</dbReference>
<evidence type="ECO:0000259" key="9">
    <source>
        <dbReference type="PROSITE" id="PS51012"/>
    </source>
</evidence>
<dbReference type="PANTHER" id="PTHR30294">
    <property type="entry name" value="MEMBRANE COMPONENT OF ABC TRANSPORTER YHHJ-RELATED"/>
    <property type="match status" value="1"/>
</dbReference>
<dbReference type="PROSITE" id="PS51012">
    <property type="entry name" value="ABC_TM2"/>
    <property type="match status" value="1"/>
</dbReference>
<organism evidence="10 11">
    <name type="scientific">Pseudaminobacter soli</name>
    <name type="common">ex Li et al. 2025</name>
    <dbReference type="NCBI Taxonomy" id="1295366"/>
    <lineage>
        <taxon>Bacteria</taxon>
        <taxon>Pseudomonadati</taxon>
        <taxon>Pseudomonadota</taxon>
        <taxon>Alphaproteobacteria</taxon>
        <taxon>Hyphomicrobiales</taxon>
        <taxon>Phyllobacteriaceae</taxon>
        <taxon>Pseudaminobacter</taxon>
    </lineage>
</organism>
<evidence type="ECO:0000313" key="11">
    <source>
        <dbReference type="Proteomes" id="UP000240653"/>
    </source>
</evidence>
<dbReference type="Gene3D" id="3.40.1710.10">
    <property type="entry name" value="abc type-2 transporter like domain"/>
    <property type="match status" value="1"/>
</dbReference>
<dbReference type="OrthoDB" id="9784671at2"/>
<keyword evidence="10" id="KW-0808">Transferase</keyword>
<keyword evidence="6 8" id="KW-1133">Transmembrane helix</keyword>
<keyword evidence="11" id="KW-1185">Reference proteome</keyword>
<comment type="subcellular location">
    <subcellularLocation>
        <location evidence="1">Cell membrane</location>
        <topology evidence="1">Multi-pass membrane protein</topology>
    </subcellularLocation>
</comment>
<dbReference type="GO" id="GO:0016740">
    <property type="term" value="F:transferase activity"/>
    <property type="evidence" value="ECO:0007669"/>
    <property type="project" value="UniProtKB-KW"/>
</dbReference>
<sequence>MNGLFSLGRLGAMLMKEFIQMRRDRVTFAMMLVVPLMQLMLFGFAINNDPKQLPSALVTLSNDPYTRAMVSALETTGYYRFDHIVHSAAEAEALIANGTVSFVVTIPSDFQRRVDSGNNPQILIEADATDPSVASGAISTLSTVASQALLRAQGMQMQAASDARSQLQVVVHRRYNPEGISQYNIVPGLLGVILQMTMVMMTAMALTRETERGTMENLLAMPATPSEIMLGKVLPYLVVGAVQMVVVLVAAKLLFGVPFIGSLTLLMSSVLIFVLSLVLLGYSISTASRTQMQAMQLTFFFFLPSIMLSGFMFPYRGMPDWAQYLGEIFPLTHFLRIVRGVMLKGADFQAIAGEVAALVLFVVLFAAMALLRFRRTLD</sequence>
<dbReference type="AlphaFoldDB" id="A0A2P7SCF9"/>
<dbReference type="RefSeq" id="WP_106724528.1">
    <property type="nucleotide sequence ID" value="NZ_PXYL01000006.1"/>
</dbReference>
<keyword evidence="5 8" id="KW-0812">Transmembrane</keyword>
<feature type="transmembrane region" description="Helical" evidence="8">
    <location>
        <begin position="350"/>
        <end position="371"/>
    </location>
</feature>
<gene>
    <name evidence="10" type="ORF">C7I85_13555</name>
</gene>
<dbReference type="Proteomes" id="UP000240653">
    <property type="component" value="Unassembled WGS sequence"/>
</dbReference>
<evidence type="ECO:0000256" key="4">
    <source>
        <dbReference type="ARBA" id="ARBA00022475"/>
    </source>
</evidence>